<keyword evidence="1" id="KW-0808">Transferase</keyword>
<organism evidence="1 2">
    <name type="scientific">Chitinophaga fulva</name>
    <dbReference type="NCBI Taxonomy" id="2728842"/>
    <lineage>
        <taxon>Bacteria</taxon>
        <taxon>Pseudomonadati</taxon>
        <taxon>Bacteroidota</taxon>
        <taxon>Chitinophagia</taxon>
        <taxon>Chitinophagales</taxon>
        <taxon>Chitinophagaceae</taxon>
        <taxon>Chitinophaga</taxon>
    </lineage>
</organism>
<protein>
    <submittedName>
        <fullName evidence="1">Glycosyltransferase family 4 protein</fullName>
    </submittedName>
</protein>
<reference evidence="1 2" key="1">
    <citation type="submission" date="2020-04" db="EMBL/GenBank/DDBJ databases">
        <title>Chitinophaga sp. G-6-1-13 sp. nov., isolated from soil.</title>
        <authorList>
            <person name="Dahal R.H."/>
            <person name="Chaudhary D.K."/>
        </authorList>
    </citation>
    <scope>NUCLEOTIDE SEQUENCE [LARGE SCALE GENOMIC DNA]</scope>
    <source>
        <strain evidence="1 2">G-6-1-13</strain>
    </source>
</reference>
<comment type="caution">
    <text evidence="1">The sequence shown here is derived from an EMBL/GenBank/DDBJ whole genome shotgun (WGS) entry which is preliminary data.</text>
</comment>
<name>A0A848GPG5_9BACT</name>
<dbReference type="GO" id="GO:0016740">
    <property type="term" value="F:transferase activity"/>
    <property type="evidence" value="ECO:0007669"/>
    <property type="project" value="UniProtKB-KW"/>
</dbReference>
<dbReference type="SUPFAM" id="SSF53756">
    <property type="entry name" value="UDP-Glycosyltransferase/glycogen phosphorylase"/>
    <property type="match status" value="1"/>
</dbReference>
<dbReference type="RefSeq" id="WP_169227593.1">
    <property type="nucleotide sequence ID" value="NZ_JABBGC010000003.1"/>
</dbReference>
<dbReference type="Gene3D" id="3.40.50.2000">
    <property type="entry name" value="Glycogen Phosphorylase B"/>
    <property type="match status" value="2"/>
</dbReference>
<gene>
    <name evidence="1" type="ORF">HHL17_25085</name>
</gene>
<proteinExistence type="predicted"/>
<evidence type="ECO:0000313" key="2">
    <source>
        <dbReference type="Proteomes" id="UP000583266"/>
    </source>
</evidence>
<sequence>MKQASKLLILATMPPPIGGVTVHVQRLLKYLDNNGYDYSFTDFRRSSKSTVWKQIRQYRYIHFHIYHPVVRLVFVLFGTMLGKKMLFTLHGNVGRHGWFYNLLDKYAFRIAYMPIVLNQRSFDRARKWNRRTQLIGAFIPPQQEEHLQQTIRNAANTFRNKYPIVFATNASTVSLDKAGNETYQVSLLVKIFNKMPQAGLLISDASGKYRQYLLQQGYSITPNILLISEPHPFFEILKVTDVFLRITTTDGDSLSVKEALFLEKQVLATDVVNRPPGTQLVGLNEWEIEDAIRKMQQNKTMYKPHRLMNGGEELLALYRQTVA</sequence>
<accession>A0A848GPG5</accession>
<dbReference type="Proteomes" id="UP000583266">
    <property type="component" value="Unassembled WGS sequence"/>
</dbReference>
<evidence type="ECO:0000313" key="1">
    <source>
        <dbReference type="EMBL" id="NML40495.1"/>
    </source>
</evidence>
<dbReference type="AlphaFoldDB" id="A0A848GPG5"/>
<keyword evidence="2" id="KW-1185">Reference proteome</keyword>
<dbReference type="EMBL" id="JABBGC010000003">
    <property type="protein sequence ID" value="NML40495.1"/>
    <property type="molecule type" value="Genomic_DNA"/>
</dbReference>